<accession>A0A4R3J1G3</accession>
<dbReference type="NCBIfam" id="NF003969">
    <property type="entry name" value="PRK05463.1"/>
    <property type="match status" value="1"/>
</dbReference>
<dbReference type="Gene3D" id="3.30.2040.10">
    <property type="entry name" value="PSTPO5379-like domain"/>
    <property type="match status" value="1"/>
</dbReference>
<evidence type="ECO:0000313" key="4">
    <source>
        <dbReference type="Proteomes" id="UP000295696"/>
    </source>
</evidence>
<comment type="caution">
    <text evidence="3">The sequence shown here is derived from an EMBL/GenBank/DDBJ whole genome shotgun (WGS) entry which is preliminary data.</text>
</comment>
<dbReference type="SUPFAM" id="SSF160920">
    <property type="entry name" value="PSTPO5379-like"/>
    <property type="match status" value="1"/>
</dbReference>
<dbReference type="InterPro" id="IPR016938">
    <property type="entry name" value="UPF0317"/>
</dbReference>
<proteinExistence type="inferred from homology"/>
<dbReference type="GO" id="GO:0047820">
    <property type="term" value="F:D-glutamate cyclase activity"/>
    <property type="evidence" value="ECO:0007669"/>
    <property type="project" value="TreeGrafter"/>
</dbReference>
<dbReference type="GO" id="GO:0006536">
    <property type="term" value="P:glutamate metabolic process"/>
    <property type="evidence" value="ECO:0007669"/>
    <property type="project" value="TreeGrafter"/>
</dbReference>
<sequence>MIPASVQSHIAYKELTELSSKDVRLALRTNAYTAHTAGLSPGKLQCNLVILPGADGVDFGEFCEANPIFCPLIGTSRIGATDMPELGQDIDLRSDLPLYFVYRRGQVVERVKDIMAIWRDDLMAFAIGCSFTFEHALMRAGIEMRHVTDGVTVPMFRTNIQTKSVGRFGGSAVVSMRPIPKHRVEEVKRICAAFPYAHGAPIHVGSAEEIGIEDISQPDWGEGVTIGDGEVPAFWGCGVTTQEALVSAAPEIAITHAPGAMLITDLDEADPFQNGVA</sequence>
<organism evidence="3 4">
    <name type="scientific">Primorskyibacter sedentarius</name>
    <dbReference type="NCBI Taxonomy" id="745311"/>
    <lineage>
        <taxon>Bacteria</taxon>
        <taxon>Pseudomonadati</taxon>
        <taxon>Pseudomonadota</taxon>
        <taxon>Alphaproteobacteria</taxon>
        <taxon>Rhodobacterales</taxon>
        <taxon>Roseobacteraceae</taxon>
        <taxon>Primorskyibacter</taxon>
    </lineage>
</organism>
<evidence type="ECO:0000313" key="3">
    <source>
        <dbReference type="EMBL" id="TCS59598.1"/>
    </source>
</evidence>
<comment type="similarity">
    <text evidence="1">Belongs to the D-glutamate cyclase family.</text>
</comment>
<gene>
    <name evidence="3" type="ORF">EDD52_12134</name>
</gene>
<keyword evidence="2" id="KW-0456">Lyase</keyword>
<dbReference type="PANTHER" id="PTHR32022:SF10">
    <property type="entry name" value="D-GLUTAMATE CYCLASE, MITOCHONDRIAL"/>
    <property type="match status" value="1"/>
</dbReference>
<evidence type="ECO:0000256" key="1">
    <source>
        <dbReference type="ARBA" id="ARBA00007896"/>
    </source>
</evidence>
<keyword evidence="4" id="KW-1185">Reference proteome</keyword>
<dbReference type="RefSeq" id="WP_132248095.1">
    <property type="nucleotide sequence ID" value="NZ_SLZU01000021.1"/>
</dbReference>
<dbReference type="InterPro" id="IPR009906">
    <property type="entry name" value="D-Glu_cyclase"/>
</dbReference>
<dbReference type="EMBL" id="SLZU01000021">
    <property type="protein sequence ID" value="TCS59598.1"/>
    <property type="molecule type" value="Genomic_DNA"/>
</dbReference>
<dbReference type="PANTHER" id="PTHR32022">
    <property type="entry name" value="D-GLUTAMATE CYCLASE, MITOCHONDRIAL"/>
    <property type="match status" value="1"/>
</dbReference>
<dbReference type="FunFam" id="3.30.2040.10:FF:000001">
    <property type="entry name" value="D-glutamate cyclase, mitochondrial"/>
    <property type="match status" value="1"/>
</dbReference>
<dbReference type="Proteomes" id="UP000295696">
    <property type="component" value="Unassembled WGS sequence"/>
</dbReference>
<dbReference type="OrthoDB" id="149585at2"/>
<dbReference type="Pfam" id="PF07286">
    <property type="entry name" value="D-Glu_cyclase"/>
    <property type="match status" value="1"/>
</dbReference>
<dbReference type="InterPro" id="IPR038021">
    <property type="entry name" value="Putative_hydro-lyase"/>
</dbReference>
<dbReference type="AlphaFoldDB" id="A0A4R3J1G3"/>
<protein>
    <submittedName>
        <fullName evidence="3">Uncharacterized protein YcsI (UPF0317 family)</fullName>
    </submittedName>
</protein>
<name>A0A4R3J1G3_9RHOB</name>
<reference evidence="3 4" key="1">
    <citation type="submission" date="2019-03" db="EMBL/GenBank/DDBJ databases">
        <title>Genomic Encyclopedia of Type Strains, Phase IV (KMG-IV): sequencing the most valuable type-strain genomes for metagenomic binning, comparative biology and taxonomic classification.</title>
        <authorList>
            <person name="Goeker M."/>
        </authorList>
    </citation>
    <scope>NUCLEOTIDE SEQUENCE [LARGE SCALE GENOMIC DNA]</scope>
    <source>
        <strain evidence="3 4">DSM 104836</strain>
    </source>
</reference>
<dbReference type="PIRSF" id="PIRSF029755">
    <property type="entry name" value="UCP029755"/>
    <property type="match status" value="1"/>
</dbReference>
<dbReference type="Gene3D" id="3.40.1640.10">
    <property type="entry name" value="PSTPO5379-like"/>
    <property type="match status" value="1"/>
</dbReference>
<evidence type="ECO:0000256" key="2">
    <source>
        <dbReference type="ARBA" id="ARBA00023239"/>
    </source>
</evidence>